<accession>B9DKH0</accession>
<dbReference type="Proteomes" id="UP000000444">
    <property type="component" value="Chromosome"/>
</dbReference>
<dbReference type="InterPro" id="IPR025736">
    <property type="entry name" value="PucR_C-HTH_dom"/>
</dbReference>
<name>B9DKH0_STACT</name>
<dbReference type="InterPro" id="IPR012914">
    <property type="entry name" value="PucR_dom"/>
</dbReference>
<organism evidence="5 6">
    <name type="scientific">Staphylococcus carnosus (strain TM300)</name>
    <dbReference type="NCBI Taxonomy" id="396513"/>
    <lineage>
        <taxon>Bacteria</taxon>
        <taxon>Bacillati</taxon>
        <taxon>Bacillota</taxon>
        <taxon>Bacilli</taxon>
        <taxon>Bacillales</taxon>
        <taxon>Staphylococcaceae</taxon>
        <taxon>Staphylococcus</taxon>
    </lineage>
</organism>
<reference evidence="5 6" key="1">
    <citation type="journal article" date="2009" name="Appl. Environ. Microbiol.">
        <title>Genome analysis of the meat starter culture bacterium Staphylococcus carnosus TM300.</title>
        <authorList>
            <person name="Rosenstein R."/>
            <person name="Nerz C."/>
            <person name="Biswas L."/>
            <person name="Resch A."/>
            <person name="Raddatz G."/>
            <person name="Schuster S.C."/>
            <person name="Goetz F."/>
        </authorList>
    </citation>
    <scope>NUCLEOTIDE SEQUENCE [LARGE SCALE GENOMIC DNA]</scope>
    <source>
        <strain evidence="5 6">TM300</strain>
    </source>
</reference>
<dbReference type="PANTHER" id="PTHR33744">
    <property type="entry name" value="CARBOHYDRATE DIACID REGULATOR"/>
    <property type="match status" value="1"/>
</dbReference>
<protein>
    <recommendedName>
        <fullName evidence="7">PucR family transcriptional regulator</fullName>
    </recommendedName>
</protein>
<dbReference type="BioCyc" id="SCAR396513:SCA_RS10410-MONOMER"/>
<proteinExistence type="inferred from homology"/>
<dbReference type="Pfam" id="PF13556">
    <property type="entry name" value="HTH_30"/>
    <property type="match status" value="1"/>
</dbReference>
<dbReference type="InterPro" id="IPR042070">
    <property type="entry name" value="PucR_C-HTH_sf"/>
</dbReference>
<dbReference type="AlphaFoldDB" id="B9DKH0"/>
<dbReference type="OrthoDB" id="142218at2"/>
<dbReference type="eggNOG" id="COG2508">
    <property type="taxonomic scope" value="Bacteria"/>
</dbReference>
<dbReference type="Gene3D" id="1.10.10.2840">
    <property type="entry name" value="PucR C-terminal helix-turn-helix domain"/>
    <property type="match status" value="1"/>
</dbReference>
<feature type="domain" description="CdaR GGDEF-like" evidence="4">
    <location>
        <begin position="304"/>
        <end position="420"/>
    </location>
</feature>
<dbReference type="InterPro" id="IPR051448">
    <property type="entry name" value="CdaR-like_regulators"/>
</dbReference>
<dbReference type="EMBL" id="AM295250">
    <property type="protein sequence ID" value="CAL28967.1"/>
    <property type="molecule type" value="Genomic_DNA"/>
</dbReference>
<evidence type="ECO:0008006" key="7">
    <source>
        <dbReference type="Google" id="ProtNLM"/>
    </source>
</evidence>
<dbReference type="KEGG" id="sca:SCA_2062"/>
<feature type="domain" description="Purine catabolism PurC-like" evidence="2">
    <location>
        <begin position="6"/>
        <end position="125"/>
    </location>
</feature>
<dbReference type="PANTHER" id="PTHR33744:SF1">
    <property type="entry name" value="DNA-BINDING TRANSCRIPTIONAL ACTIVATOR ADER"/>
    <property type="match status" value="1"/>
</dbReference>
<dbReference type="RefSeq" id="WP_015901303.1">
    <property type="nucleotide sequence ID" value="NC_012121.1"/>
</dbReference>
<gene>
    <name evidence="5" type="ordered locus">Sca_2062</name>
</gene>
<dbReference type="GeneID" id="93794511"/>
<dbReference type="Pfam" id="PF17853">
    <property type="entry name" value="GGDEF_2"/>
    <property type="match status" value="1"/>
</dbReference>
<sequence>MPTLKDILSAPSFAGLKLINSEGDLNREVDNLDISENDDIKDYTAKKSFILTTGLLFKENQNGLKKLIKELKEIDTAGLGIKTSRYLKEINQDIVDYANELEFPLIDISEDWNLGEITRQMANYISDEQTSKLNYALNIQEELNDMLIKGFDVEAMIERMSRLLKVPVLLFNPFKRVETESWHYQQNYRLLQKHMKYFLDYIESEKANTITRNQTNYDNEKVIFKVQSFAYFPYYLMVSDINKLSYPFSLLTIEQIVTTLSFAIYKNQKIQEAANLDLNRFFESLLTNRSDQLLSVHKHPSLFRQYGIYPSDYYQVIICGIDPTDTLENSQYVNERQTFVYKWLKHKLTDLDPKISIYNLSSNKRFAILLQHQHEYYIHYLKYLQKNYHEFFDSSISFGVGNKVTEFSQLNNSFAEANEAFENYLEKNKKEFITFYHSKNMKELLQLIPPDKLKPFINNILGPLSHPKTKKDEELKDTLKIYMDYQCDITKTAKMMYIHRNTVKYRINKCEELLGFQIEDPLNSLNLRLALYASDEITFD</sequence>
<dbReference type="HOGENOM" id="CLU_017436_3_0_9"/>
<evidence type="ECO:0000259" key="4">
    <source>
        <dbReference type="Pfam" id="PF17853"/>
    </source>
</evidence>
<evidence type="ECO:0000313" key="6">
    <source>
        <dbReference type="Proteomes" id="UP000000444"/>
    </source>
</evidence>
<evidence type="ECO:0000259" key="2">
    <source>
        <dbReference type="Pfam" id="PF07905"/>
    </source>
</evidence>
<evidence type="ECO:0000259" key="3">
    <source>
        <dbReference type="Pfam" id="PF13556"/>
    </source>
</evidence>
<evidence type="ECO:0000313" key="5">
    <source>
        <dbReference type="EMBL" id="CAL28967.1"/>
    </source>
</evidence>
<dbReference type="InterPro" id="IPR041522">
    <property type="entry name" value="CdaR_GGDEF"/>
</dbReference>
<keyword evidence="6" id="KW-1185">Reference proteome</keyword>
<feature type="domain" description="PucR C-terminal helix-turn-helix" evidence="3">
    <location>
        <begin position="476"/>
        <end position="532"/>
    </location>
</feature>
<evidence type="ECO:0000256" key="1">
    <source>
        <dbReference type="ARBA" id="ARBA00006754"/>
    </source>
</evidence>
<dbReference type="Pfam" id="PF07905">
    <property type="entry name" value="PucR"/>
    <property type="match status" value="1"/>
</dbReference>
<comment type="similarity">
    <text evidence="1">Belongs to the CdaR family.</text>
</comment>